<evidence type="ECO:0000256" key="5">
    <source>
        <dbReference type="ARBA" id="ARBA00023004"/>
    </source>
</evidence>
<dbReference type="GO" id="GO:0046872">
    <property type="term" value="F:metal ion binding"/>
    <property type="evidence" value="ECO:0007669"/>
    <property type="project" value="UniProtKB-KW"/>
</dbReference>
<protein>
    <submittedName>
        <fullName evidence="9">Cytochrome c2</fullName>
    </submittedName>
</protein>
<evidence type="ECO:0000259" key="8">
    <source>
        <dbReference type="PROSITE" id="PS51007"/>
    </source>
</evidence>
<keyword evidence="2 6" id="KW-0349">Heme</keyword>
<evidence type="ECO:0000256" key="3">
    <source>
        <dbReference type="ARBA" id="ARBA00022723"/>
    </source>
</evidence>
<dbReference type="GO" id="GO:0020037">
    <property type="term" value="F:heme binding"/>
    <property type="evidence" value="ECO:0007669"/>
    <property type="project" value="InterPro"/>
</dbReference>
<keyword evidence="5 6" id="KW-0408">Iron</keyword>
<dbReference type="InterPro" id="IPR002327">
    <property type="entry name" value="Cyt_c_1A/1B"/>
</dbReference>
<sequence>MRFPVPLIVAIIALPLSACGDGNKGVGNEGATTSQADSSARRVLAPCAACHTFNEGGGRRAGPNLHAIIGRTAGTHPGFTYSDAMKESGIVWTPETLDAFIANPHKLIPRSRMAYPGEPDAARRKAMIEALGDGAE</sequence>
<reference evidence="9 10" key="1">
    <citation type="submission" date="2016-09" db="EMBL/GenBank/DDBJ databases">
        <title>Metabolic pathway, cell adaptation mechanisms and a novel monoxygenase revealed through proteogenomic-transcription analysis of a Sphingomonas haloaromaticamans strain degrading the fungicide ortho-phenylphenol.</title>
        <authorList>
            <person name="Perruchon C."/>
            <person name="Papadopoulou E.S."/>
            <person name="Rousidou C."/>
            <person name="Vasileiadis S."/>
            <person name="Tanou G."/>
            <person name="Amoutzias G."/>
            <person name="Molassiotis A."/>
            <person name="Karpouzas D.G."/>
        </authorList>
    </citation>
    <scope>NUCLEOTIDE SEQUENCE [LARGE SCALE GENOMIC DNA]</scope>
    <source>
        <strain evidence="9 10">P3</strain>
    </source>
</reference>
<dbReference type="PANTHER" id="PTHR11961">
    <property type="entry name" value="CYTOCHROME C"/>
    <property type="match status" value="1"/>
</dbReference>
<dbReference type="InterPro" id="IPR009056">
    <property type="entry name" value="Cyt_c-like_dom"/>
</dbReference>
<gene>
    <name evidence="9" type="ORF">BHE75_02204</name>
</gene>
<comment type="caution">
    <text evidence="9">The sequence shown here is derived from an EMBL/GenBank/DDBJ whole genome shotgun (WGS) entry which is preliminary data.</text>
</comment>
<feature type="chain" id="PRO_5010305713" evidence="7">
    <location>
        <begin position="19"/>
        <end position="136"/>
    </location>
</feature>
<dbReference type="GO" id="GO:0009055">
    <property type="term" value="F:electron transfer activity"/>
    <property type="evidence" value="ECO:0007669"/>
    <property type="project" value="InterPro"/>
</dbReference>
<dbReference type="AlphaFoldDB" id="A0A1S1HDB9"/>
<dbReference type="InterPro" id="IPR036909">
    <property type="entry name" value="Cyt_c-like_dom_sf"/>
</dbReference>
<evidence type="ECO:0000313" key="10">
    <source>
        <dbReference type="Proteomes" id="UP000179467"/>
    </source>
</evidence>
<dbReference type="PROSITE" id="PS51007">
    <property type="entry name" value="CYTC"/>
    <property type="match status" value="1"/>
</dbReference>
<dbReference type="PRINTS" id="PR00604">
    <property type="entry name" value="CYTCHRMECIAB"/>
</dbReference>
<dbReference type="SUPFAM" id="SSF46626">
    <property type="entry name" value="Cytochrome c"/>
    <property type="match status" value="1"/>
</dbReference>
<dbReference type="Proteomes" id="UP000179467">
    <property type="component" value="Unassembled WGS sequence"/>
</dbReference>
<keyword evidence="3 6" id="KW-0479">Metal-binding</keyword>
<evidence type="ECO:0000256" key="2">
    <source>
        <dbReference type="ARBA" id="ARBA00022617"/>
    </source>
</evidence>
<organism evidence="9 10">
    <name type="scientific">Edaphosphingomonas haloaromaticamans</name>
    <dbReference type="NCBI Taxonomy" id="653954"/>
    <lineage>
        <taxon>Bacteria</taxon>
        <taxon>Pseudomonadati</taxon>
        <taxon>Pseudomonadota</taxon>
        <taxon>Alphaproteobacteria</taxon>
        <taxon>Sphingomonadales</taxon>
        <taxon>Rhizorhabdaceae</taxon>
        <taxon>Edaphosphingomonas</taxon>
    </lineage>
</organism>
<evidence type="ECO:0000313" key="9">
    <source>
        <dbReference type="EMBL" id="OHT20209.1"/>
    </source>
</evidence>
<keyword evidence="10" id="KW-1185">Reference proteome</keyword>
<evidence type="ECO:0000256" key="7">
    <source>
        <dbReference type="SAM" id="SignalP"/>
    </source>
</evidence>
<evidence type="ECO:0000256" key="1">
    <source>
        <dbReference type="ARBA" id="ARBA00022448"/>
    </source>
</evidence>
<evidence type="ECO:0000256" key="6">
    <source>
        <dbReference type="PROSITE-ProRule" id="PRU00433"/>
    </source>
</evidence>
<name>A0A1S1HDB9_9SPHN</name>
<accession>A0A1S1HDB9</accession>
<feature type="signal peptide" evidence="7">
    <location>
        <begin position="1"/>
        <end position="18"/>
    </location>
</feature>
<keyword evidence="4" id="KW-0249">Electron transport</keyword>
<keyword evidence="1" id="KW-0813">Transport</keyword>
<keyword evidence="7" id="KW-0732">Signal</keyword>
<evidence type="ECO:0000256" key="4">
    <source>
        <dbReference type="ARBA" id="ARBA00022982"/>
    </source>
</evidence>
<dbReference type="Gene3D" id="1.10.760.10">
    <property type="entry name" value="Cytochrome c-like domain"/>
    <property type="match status" value="1"/>
</dbReference>
<proteinExistence type="predicted"/>
<dbReference type="EMBL" id="MIPT01000001">
    <property type="protein sequence ID" value="OHT20209.1"/>
    <property type="molecule type" value="Genomic_DNA"/>
</dbReference>
<feature type="domain" description="Cytochrome c" evidence="8">
    <location>
        <begin position="25"/>
        <end position="135"/>
    </location>
</feature>
<dbReference type="RefSeq" id="WP_070935764.1">
    <property type="nucleotide sequence ID" value="NZ_MIPT01000001.1"/>
</dbReference>
<dbReference type="OrthoDB" id="9805828at2"/>